<keyword evidence="7 8" id="KW-0472">Membrane</keyword>
<evidence type="ECO:0000256" key="8">
    <source>
        <dbReference type="RuleBase" id="RU361233"/>
    </source>
</evidence>
<keyword evidence="6 8" id="KW-1133">Transmembrane helix</keyword>
<evidence type="ECO:0000256" key="3">
    <source>
        <dbReference type="ARBA" id="ARBA00011489"/>
    </source>
</evidence>
<feature type="transmembrane region" description="Helical" evidence="8">
    <location>
        <begin position="94"/>
        <end position="111"/>
    </location>
</feature>
<accession>A0A5N6QC84</accession>
<keyword evidence="4 8" id="KW-1003">Cell membrane</keyword>
<keyword evidence="11" id="KW-1185">Reference proteome</keyword>
<dbReference type="EMBL" id="CM017321">
    <property type="protein sequence ID" value="KAE7996795.1"/>
    <property type="molecule type" value="Genomic_DNA"/>
</dbReference>
<name>A0A5N6QC84_9ROSI</name>
<comment type="subunit">
    <text evidence="3 8">Homodimer and heterodimers.</text>
</comment>
<dbReference type="PANTHER" id="PTHR33573">
    <property type="entry name" value="CASP-LIKE PROTEIN 4A4"/>
    <property type="match status" value="1"/>
</dbReference>
<gene>
    <name evidence="10" type="ORF">FH972_001486</name>
</gene>
<dbReference type="OrthoDB" id="685197at2759"/>
<feature type="transmembrane region" description="Helical" evidence="8">
    <location>
        <begin position="131"/>
        <end position="155"/>
    </location>
</feature>
<evidence type="ECO:0000256" key="6">
    <source>
        <dbReference type="ARBA" id="ARBA00022989"/>
    </source>
</evidence>
<dbReference type="Pfam" id="PF04535">
    <property type="entry name" value="CASP_dom"/>
    <property type="match status" value="1"/>
</dbReference>
<protein>
    <recommendedName>
        <fullName evidence="8">CASP-like protein</fullName>
    </recommendedName>
</protein>
<comment type="similarity">
    <text evidence="2 8">Belongs to the Casparian strip membrane proteins (CASP) family.</text>
</comment>
<evidence type="ECO:0000313" key="11">
    <source>
        <dbReference type="Proteomes" id="UP000327013"/>
    </source>
</evidence>
<evidence type="ECO:0000256" key="4">
    <source>
        <dbReference type="ARBA" id="ARBA00022475"/>
    </source>
</evidence>
<dbReference type="InterPro" id="IPR006702">
    <property type="entry name" value="CASP_dom"/>
</dbReference>
<reference evidence="10 11" key="1">
    <citation type="submission" date="2019-06" db="EMBL/GenBank/DDBJ databases">
        <title>A chromosomal-level reference genome of Carpinus fangiana (Coryloideae, Betulaceae).</title>
        <authorList>
            <person name="Yang X."/>
            <person name="Wang Z."/>
            <person name="Zhang L."/>
            <person name="Hao G."/>
            <person name="Liu J."/>
            <person name="Yang Y."/>
        </authorList>
    </citation>
    <scope>NUCLEOTIDE SEQUENCE [LARGE SCALE GENOMIC DNA]</scope>
    <source>
        <strain evidence="10">Cfa_2016G</strain>
        <tissue evidence="10">Leaf</tissue>
    </source>
</reference>
<dbReference type="Proteomes" id="UP000327013">
    <property type="component" value="Chromosome 1"/>
</dbReference>
<proteinExistence type="inferred from homology"/>
<dbReference type="GO" id="GO:0005886">
    <property type="term" value="C:plasma membrane"/>
    <property type="evidence" value="ECO:0007669"/>
    <property type="project" value="UniProtKB-SubCell"/>
</dbReference>
<organism evidence="10 11">
    <name type="scientific">Carpinus fangiana</name>
    <dbReference type="NCBI Taxonomy" id="176857"/>
    <lineage>
        <taxon>Eukaryota</taxon>
        <taxon>Viridiplantae</taxon>
        <taxon>Streptophyta</taxon>
        <taxon>Embryophyta</taxon>
        <taxon>Tracheophyta</taxon>
        <taxon>Spermatophyta</taxon>
        <taxon>Magnoliopsida</taxon>
        <taxon>eudicotyledons</taxon>
        <taxon>Gunneridae</taxon>
        <taxon>Pentapetalae</taxon>
        <taxon>rosids</taxon>
        <taxon>fabids</taxon>
        <taxon>Fagales</taxon>
        <taxon>Betulaceae</taxon>
        <taxon>Carpinus</taxon>
    </lineage>
</organism>
<evidence type="ECO:0000313" key="10">
    <source>
        <dbReference type="EMBL" id="KAE7996795.1"/>
    </source>
</evidence>
<keyword evidence="5 8" id="KW-0812">Transmembrane</keyword>
<evidence type="ECO:0000259" key="9">
    <source>
        <dbReference type="Pfam" id="PF04535"/>
    </source>
</evidence>
<feature type="domain" description="Casparian strip membrane protein" evidence="9">
    <location>
        <begin position="8"/>
        <end position="143"/>
    </location>
</feature>
<evidence type="ECO:0000256" key="1">
    <source>
        <dbReference type="ARBA" id="ARBA00004651"/>
    </source>
</evidence>
<feature type="transmembrane region" description="Helical" evidence="8">
    <location>
        <begin position="51"/>
        <end position="73"/>
    </location>
</feature>
<dbReference type="AlphaFoldDB" id="A0A5N6QC84"/>
<dbReference type="PANTHER" id="PTHR33573:SF40">
    <property type="entry name" value="CASP-LIKE PROTEIN 4D2"/>
    <property type="match status" value="1"/>
</dbReference>
<feature type="transmembrane region" description="Helical" evidence="8">
    <location>
        <begin position="12"/>
        <end position="31"/>
    </location>
</feature>
<evidence type="ECO:0000256" key="5">
    <source>
        <dbReference type="ARBA" id="ARBA00022692"/>
    </source>
</evidence>
<sequence length="159" mass="17553">MAFWNSPSKVTLSLRGLSVLFLIASTILLIVDKHSNDYGGINYTYFFSYKYMFGTGVIGIAYNFLQIISFAICRMLMDNDSDVYSLIEFYGDKAVSYILATGAAAGFGAIIDLKKIKLYDADLTGFFNIGYASALLLFLAFLCTAILSILSSYALPRKV</sequence>
<evidence type="ECO:0000256" key="2">
    <source>
        <dbReference type="ARBA" id="ARBA00007651"/>
    </source>
</evidence>
<comment type="subcellular location">
    <subcellularLocation>
        <location evidence="1 8">Cell membrane</location>
        <topology evidence="1 8">Multi-pass membrane protein</topology>
    </subcellularLocation>
</comment>
<evidence type="ECO:0000256" key="7">
    <source>
        <dbReference type="ARBA" id="ARBA00023136"/>
    </source>
</evidence>